<comment type="similarity">
    <text evidence="1">Belongs to the GMC oxidoreductase family.</text>
</comment>
<dbReference type="SUPFAM" id="SSF54373">
    <property type="entry name" value="FAD-linked reductases, C-terminal domain"/>
    <property type="match status" value="1"/>
</dbReference>
<reference evidence="5" key="1">
    <citation type="submission" date="2021-02" db="EMBL/GenBank/DDBJ databases">
        <title>Psilocybe cubensis genome.</title>
        <authorList>
            <person name="Mckernan K.J."/>
            <person name="Crawford S."/>
            <person name="Trippe A."/>
            <person name="Kane L.T."/>
            <person name="Mclaughlin S."/>
        </authorList>
    </citation>
    <scope>NUCLEOTIDE SEQUENCE [LARGE SCALE GENOMIC DNA]</scope>
    <source>
        <strain evidence="5">MGC-MH-2018</strain>
    </source>
</reference>
<gene>
    <name evidence="5" type="ORF">JR316_004566</name>
</gene>
<evidence type="ECO:0000256" key="2">
    <source>
        <dbReference type="ARBA" id="ARBA00011245"/>
    </source>
</evidence>
<comment type="caution">
    <text evidence="5">The sequence shown here is derived from an EMBL/GenBank/DDBJ whole genome shotgun (WGS) entry which is preliminary data.</text>
</comment>
<evidence type="ECO:0000313" key="5">
    <source>
        <dbReference type="EMBL" id="KAG5170179.1"/>
    </source>
</evidence>
<dbReference type="PIRSF" id="PIRSF000137">
    <property type="entry name" value="Alcohol_oxidase"/>
    <property type="match status" value="1"/>
</dbReference>
<dbReference type="Pfam" id="PF00732">
    <property type="entry name" value="GMC_oxred_N"/>
    <property type="match status" value="1"/>
</dbReference>
<dbReference type="PANTHER" id="PTHR11552">
    <property type="entry name" value="GLUCOSE-METHANOL-CHOLINE GMC OXIDOREDUCTASE"/>
    <property type="match status" value="1"/>
</dbReference>
<dbReference type="InterPro" id="IPR036188">
    <property type="entry name" value="FAD/NAD-bd_sf"/>
</dbReference>
<dbReference type="InterPro" id="IPR000172">
    <property type="entry name" value="GMC_OxRdtase_N"/>
</dbReference>
<dbReference type="AlphaFoldDB" id="A0A8H8CML0"/>
<dbReference type="SUPFAM" id="SSF51905">
    <property type="entry name" value="FAD/NAD(P)-binding domain"/>
    <property type="match status" value="1"/>
</dbReference>
<comment type="subunit">
    <text evidence="2">Monomer.</text>
</comment>
<dbReference type="GO" id="GO:0016614">
    <property type="term" value="F:oxidoreductase activity, acting on CH-OH group of donors"/>
    <property type="evidence" value="ECO:0007669"/>
    <property type="project" value="InterPro"/>
</dbReference>
<accession>A0A8H8CML0</accession>
<dbReference type="GO" id="GO:0050660">
    <property type="term" value="F:flavin adenine dinucleotide binding"/>
    <property type="evidence" value="ECO:0007669"/>
    <property type="project" value="InterPro"/>
</dbReference>
<dbReference type="EMBL" id="JAFIQS010000004">
    <property type="protein sequence ID" value="KAG5170179.1"/>
    <property type="molecule type" value="Genomic_DNA"/>
</dbReference>
<proteinExistence type="inferred from homology"/>
<feature type="domain" description="Glucose-methanol-choline oxidoreductase N-terminal" evidence="4">
    <location>
        <begin position="272"/>
        <end position="286"/>
    </location>
</feature>
<dbReference type="InterPro" id="IPR012132">
    <property type="entry name" value="GMC_OxRdtase"/>
</dbReference>
<protein>
    <recommendedName>
        <fullName evidence="4">Glucose-methanol-choline oxidoreductase N-terminal domain-containing protein</fullName>
    </recommendedName>
</protein>
<evidence type="ECO:0000256" key="1">
    <source>
        <dbReference type="ARBA" id="ARBA00010790"/>
    </source>
</evidence>
<keyword evidence="3" id="KW-0285">Flavoprotein</keyword>
<name>A0A8H8CML0_PSICU</name>
<organism evidence="5">
    <name type="scientific">Psilocybe cubensis</name>
    <name type="common">Psychedelic mushroom</name>
    <name type="synonym">Stropharia cubensis</name>
    <dbReference type="NCBI Taxonomy" id="181762"/>
    <lineage>
        <taxon>Eukaryota</taxon>
        <taxon>Fungi</taxon>
        <taxon>Dikarya</taxon>
        <taxon>Basidiomycota</taxon>
        <taxon>Agaricomycotina</taxon>
        <taxon>Agaricomycetes</taxon>
        <taxon>Agaricomycetidae</taxon>
        <taxon>Agaricales</taxon>
        <taxon>Agaricineae</taxon>
        <taxon>Strophariaceae</taxon>
        <taxon>Psilocybe</taxon>
    </lineage>
</organism>
<keyword evidence="3" id="KW-0274">FAD</keyword>
<dbReference type="PROSITE" id="PS00624">
    <property type="entry name" value="GMC_OXRED_2"/>
    <property type="match status" value="1"/>
</dbReference>
<evidence type="ECO:0000256" key="3">
    <source>
        <dbReference type="PIRSR" id="PIRSR000137-2"/>
    </source>
</evidence>
<dbReference type="Gene3D" id="3.50.50.60">
    <property type="entry name" value="FAD/NAD(P)-binding domain"/>
    <property type="match status" value="1"/>
</dbReference>
<comment type="cofactor">
    <cofactor evidence="3">
        <name>FAD</name>
        <dbReference type="ChEBI" id="CHEBI:57692"/>
    </cofactor>
</comment>
<sequence>MHSHQQTAGSESTYDIIFAGGGASACITAGRLAEADPSLKILIVESGPHVKGMEDCVQPARYFSNFAQVKETFTFHIGRSSPSLLGRSPIVPTGHAVGVMVYTRGAASDYDDWETEYGNKGWGSKYLIPLLKKAETHQPNTLNSTHGSSGPLKVSFAPDLVNVGENFLEVAAAFDQERTITDDTNTFTSCDQYGRVQRYIDLKTGRRSDTAHHYIYNQEGNKNLAILDRHKVTRVVLEDGRAVGVEYFNESKGTESPLLIARASRLVVVSAGAFGSPAILERSGIGGEAVLNKAGIDLVVDLPGVGENYMDHNVIFLPFVATEDADTMDQIFRGSTEEIKDYETQWLKDGSGLLSHNGLDAVVRMRPSKEELAEISPEFDYRWQSYFAKADHHDKPVILMAPLAAYCGVNPEVPRGKYYSIGYYLGYPSSVGSVHVTSKDAKTPLDFHPGFLDDPSDLVSLRWGYKKARELGRRLKYYAGDLVVGHPIFKENSNARTIQPASPVNVSAPIIVYSKEDDAAIDEYHRRNGAFPVILRPPGTRYEKLTSYVLYASVDTRVTDWHMCLLEYDDSDTPYT</sequence>
<feature type="binding site" evidence="3">
    <location>
        <position position="232"/>
    </location>
    <ligand>
        <name>FAD</name>
        <dbReference type="ChEBI" id="CHEBI:57692"/>
    </ligand>
</feature>
<dbReference type="PANTHER" id="PTHR11552:SF78">
    <property type="entry name" value="GLUCOSE-METHANOL-CHOLINE OXIDOREDUCTASE N-TERMINAL DOMAIN-CONTAINING PROTEIN"/>
    <property type="match status" value="1"/>
</dbReference>
<evidence type="ECO:0000259" key="4">
    <source>
        <dbReference type="PROSITE" id="PS00624"/>
    </source>
</evidence>
<dbReference type="Gene3D" id="3.30.560.10">
    <property type="entry name" value="Glucose Oxidase, domain 3"/>
    <property type="match status" value="1"/>
</dbReference>